<dbReference type="EMBL" id="HBUF01593229">
    <property type="protein sequence ID" value="CAG6774007.1"/>
    <property type="molecule type" value="Transcribed_RNA"/>
</dbReference>
<name>A0A8D8RVJ7_9HEMI</name>
<dbReference type="InterPro" id="IPR036691">
    <property type="entry name" value="Endo/exonu/phosph_ase_sf"/>
</dbReference>
<dbReference type="SUPFAM" id="SSF56219">
    <property type="entry name" value="DNase I-like"/>
    <property type="match status" value="1"/>
</dbReference>
<evidence type="ECO:0000313" key="1">
    <source>
        <dbReference type="EMBL" id="CAG6655751.1"/>
    </source>
</evidence>
<dbReference type="Gene3D" id="3.60.10.10">
    <property type="entry name" value="Endonuclease/exonuclease/phosphatase"/>
    <property type="match status" value="1"/>
</dbReference>
<accession>A0A8D8RVJ7</accession>
<proteinExistence type="predicted"/>
<dbReference type="AlphaFoldDB" id="A0A8D8RVJ7"/>
<reference evidence="1" key="1">
    <citation type="submission" date="2021-05" db="EMBL/GenBank/DDBJ databases">
        <authorList>
            <person name="Alioto T."/>
            <person name="Alioto T."/>
            <person name="Gomez Garrido J."/>
        </authorList>
    </citation>
    <scope>NUCLEOTIDE SEQUENCE</scope>
</reference>
<organism evidence="1">
    <name type="scientific">Cacopsylla melanoneura</name>
    <dbReference type="NCBI Taxonomy" id="428564"/>
    <lineage>
        <taxon>Eukaryota</taxon>
        <taxon>Metazoa</taxon>
        <taxon>Ecdysozoa</taxon>
        <taxon>Arthropoda</taxon>
        <taxon>Hexapoda</taxon>
        <taxon>Insecta</taxon>
        <taxon>Pterygota</taxon>
        <taxon>Neoptera</taxon>
        <taxon>Paraneoptera</taxon>
        <taxon>Hemiptera</taxon>
        <taxon>Sternorrhyncha</taxon>
        <taxon>Psylloidea</taxon>
        <taxon>Psyllidae</taxon>
        <taxon>Psyllinae</taxon>
        <taxon>Cacopsylla</taxon>
    </lineage>
</organism>
<dbReference type="EMBL" id="HBUF01182802">
    <property type="protein sequence ID" value="CAG6655751.1"/>
    <property type="molecule type" value="Transcribed_RNA"/>
</dbReference>
<protein>
    <submittedName>
        <fullName evidence="1">Craniofacial development protein 2</fullName>
    </submittedName>
</protein>
<sequence length="171" mass="20419">MTQLKEEKSNVHVMGDFNASVGQELTVTKCIGKFRFGKLNDRGQCLIEFCEQLNLIITNTFYEVPNRRRYTWKAPGDIRRFQIDFIMVKQKYRNQIKSSHSYPGFNVDSDHNLVMAKCNTIRFKTRRNVTQKKWCLEKFKYERKQIEFKKELETKETETWEELNSSSGNIR</sequence>